<accession>A0A174EYF0</accession>
<sequence>MLRSYIYKPDYIDNTIDLNSNAAKELDWMSFWEQLFVKSVNSSLDSFAHLNEELKKEQNSEKKTLPMNLEEDALTASEEKSMIQSGYLTRDGEKLYLPEIIRHALGFRYERGARPRVLSLLLKH</sequence>
<gene>
    <name evidence="1" type="ORF">ERS852476_02785</name>
</gene>
<evidence type="ECO:0000313" key="1">
    <source>
        <dbReference type="EMBL" id="CUO41025.1"/>
    </source>
</evidence>
<protein>
    <submittedName>
        <fullName evidence="1">Uncharacterized protein</fullName>
    </submittedName>
</protein>
<dbReference type="EMBL" id="CYZP01000027">
    <property type="protein sequence ID" value="CUO41025.1"/>
    <property type="molecule type" value="Genomic_DNA"/>
</dbReference>
<organism evidence="1 2">
    <name type="scientific">Blautia obeum</name>
    <dbReference type="NCBI Taxonomy" id="40520"/>
    <lineage>
        <taxon>Bacteria</taxon>
        <taxon>Bacillati</taxon>
        <taxon>Bacillota</taxon>
        <taxon>Clostridia</taxon>
        <taxon>Lachnospirales</taxon>
        <taxon>Lachnospiraceae</taxon>
        <taxon>Blautia</taxon>
    </lineage>
</organism>
<dbReference type="Proteomes" id="UP000095645">
    <property type="component" value="Unassembled WGS sequence"/>
</dbReference>
<evidence type="ECO:0000313" key="2">
    <source>
        <dbReference type="Proteomes" id="UP000095645"/>
    </source>
</evidence>
<proteinExistence type="predicted"/>
<name>A0A174EYF0_9FIRM</name>
<dbReference type="AlphaFoldDB" id="A0A174EYF0"/>
<reference evidence="1 2" key="1">
    <citation type="submission" date="2015-09" db="EMBL/GenBank/DDBJ databases">
        <authorList>
            <consortium name="Pathogen Informatics"/>
        </authorList>
    </citation>
    <scope>NUCLEOTIDE SEQUENCE [LARGE SCALE GENOMIC DNA]</scope>
    <source>
        <strain evidence="1 2">2789STDY5834861</strain>
    </source>
</reference>